<sequence>MANKQSYLGEFEHCVLLSILQLKDEAYGVTIRAQLKKAIDRDVSLGAIYSTFERLEKKGFIQSRKSEVLPERGGKSKRLVKVTSLGHKELLATKKCMDIMWKNIICDQA</sequence>
<dbReference type="Gene3D" id="1.10.10.10">
    <property type="entry name" value="Winged helix-like DNA-binding domain superfamily/Winged helix DNA-binding domain"/>
    <property type="match status" value="1"/>
</dbReference>
<comment type="caution">
    <text evidence="3">The sequence shown here is derived from an EMBL/GenBank/DDBJ whole genome shotgun (WGS) entry which is preliminary data.</text>
</comment>
<dbReference type="RefSeq" id="WP_146801248.1">
    <property type="nucleotide sequence ID" value="NZ_VOLP01000047.1"/>
</dbReference>
<dbReference type="OrthoDB" id="120743at2"/>
<dbReference type="EMBL" id="VOLQ01000063">
    <property type="protein sequence ID" value="TWX62993.1"/>
    <property type="molecule type" value="Genomic_DNA"/>
</dbReference>
<keyword evidence="4" id="KW-1185">Reference proteome</keyword>
<gene>
    <name evidence="2" type="ORF">ESZ26_18595</name>
    <name evidence="3" type="ORF">ESZ27_18395</name>
</gene>
<dbReference type="EMBL" id="VOLR01000049">
    <property type="protein sequence ID" value="TWX53742.1"/>
    <property type="molecule type" value="Genomic_DNA"/>
</dbReference>
<organism evidence="3 5">
    <name type="scientific">Colwellia hornerae</name>
    <dbReference type="NCBI Taxonomy" id="89402"/>
    <lineage>
        <taxon>Bacteria</taxon>
        <taxon>Pseudomonadati</taxon>
        <taxon>Pseudomonadota</taxon>
        <taxon>Gammaproteobacteria</taxon>
        <taxon>Alteromonadales</taxon>
        <taxon>Colwelliaceae</taxon>
        <taxon>Colwellia</taxon>
    </lineage>
</organism>
<evidence type="ECO:0000313" key="3">
    <source>
        <dbReference type="EMBL" id="TWX62993.1"/>
    </source>
</evidence>
<protein>
    <submittedName>
        <fullName evidence="3">PadR family transcriptional regulator</fullName>
    </submittedName>
</protein>
<evidence type="ECO:0000313" key="4">
    <source>
        <dbReference type="Proteomes" id="UP000321525"/>
    </source>
</evidence>
<dbReference type="Proteomes" id="UP000321917">
    <property type="component" value="Unassembled WGS sequence"/>
</dbReference>
<dbReference type="AlphaFoldDB" id="A0A5C6Q2C9"/>
<name>A0A5C6Q2C9_9GAMM</name>
<evidence type="ECO:0000313" key="5">
    <source>
        <dbReference type="Proteomes" id="UP000321917"/>
    </source>
</evidence>
<dbReference type="InterPro" id="IPR036390">
    <property type="entry name" value="WH_DNA-bd_sf"/>
</dbReference>
<evidence type="ECO:0000259" key="1">
    <source>
        <dbReference type="Pfam" id="PF03551"/>
    </source>
</evidence>
<proteinExistence type="predicted"/>
<reference evidence="3 5" key="1">
    <citation type="submission" date="2019-07" db="EMBL/GenBank/DDBJ databases">
        <title>Genomes of sea-ice associated Colwellia species.</title>
        <authorList>
            <person name="Bowman J.P."/>
        </authorList>
    </citation>
    <scope>NUCLEOTIDE SEQUENCE [LARGE SCALE GENOMIC DNA]</scope>
    <source>
        <strain evidence="2 4">ACAM 607</strain>
        <strain evidence="3 5">IC036</strain>
    </source>
</reference>
<feature type="domain" description="Transcription regulator PadR N-terminal" evidence="1">
    <location>
        <begin position="16"/>
        <end position="90"/>
    </location>
</feature>
<dbReference type="SUPFAM" id="SSF46785">
    <property type="entry name" value="Winged helix' DNA-binding domain"/>
    <property type="match status" value="1"/>
</dbReference>
<accession>A0A5C6Q2C9</accession>
<evidence type="ECO:0000313" key="2">
    <source>
        <dbReference type="EMBL" id="TWX53742.1"/>
    </source>
</evidence>
<dbReference type="Proteomes" id="UP000321525">
    <property type="component" value="Unassembled WGS sequence"/>
</dbReference>
<dbReference type="InterPro" id="IPR005149">
    <property type="entry name" value="Tscrpt_reg_PadR_N"/>
</dbReference>
<dbReference type="InterPro" id="IPR036388">
    <property type="entry name" value="WH-like_DNA-bd_sf"/>
</dbReference>
<dbReference type="Pfam" id="PF03551">
    <property type="entry name" value="PadR"/>
    <property type="match status" value="1"/>
</dbReference>